<feature type="signal peptide" evidence="3">
    <location>
        <begin position="1"/>
        <end position="20"/>
    </location>
</feature>
<protein>
    <recommendedName>
        <fullName evidence="6">Mid2 domain-containing protein</fullName>
    </recommendedName>
</protein>
<feature type="region of interest" description="Disordered" evidence="1">
    <location>
        <begin position="159"/>
        <end position="259"/>
    </location>
</feature>
<reference evidence="4 5" key="1">
    <citation type="submission" date="2014-04" db="EMBL/GenBank/DDBJ databases">
        <title>Evolutionary Origins and Diversification of the Mycorrhizal Mutualists.</title>
        <authorList>
            <consortium name="DOE Joint Genome Institute"/>
            <consortium name="Mycorrhizal Genomics Consortium"/>
            <person name="Kohler A."/>
            <person name="Kuo A."/>
            <person name="Nagy L.G."/>
            <person name="Floudas D."/>
            <person name="Copeland A."/>
            <person name="Barry K.W."/>
            <person name="Cichocki N."/>
            <person name="Veneault-Fourrey C."/>
            <person name="LaButti K."/>
            <person name="Lindquist E.A."/>
            <person name="Lipzen A."/>
            <person name="Lundell T."/>
            <person name="Morin E."/>
            <person name="Murat C."/>
            <person name="Riley R."/>
            <person name="Ohm R."/>
            <person name="Sun H."/>
            <person name="Tunlid A."/>
            <person name="Henrissat B."/>
            <person name="Grigoriev I.V."/>
            <person name="Hibbett D.S."/>
            <person name="Martin F."/>
        </authorList>
    </citation>
    <scope>NUCLEOTIDE SEQUENCE [LARGE SCALE GENOMIC DNA]</scope>
    <source>
        <strain evidence="4 5">FD-317 M1</strain>
    </source>
</reference>
<sequence>MDLHFSLFLLFSAIFHTAFTQKNVTVPHNSPSIVYNPSSNAWNATDSGLDYSKSHVVTDLKGASASLTFTGVAVYYMAASWPYPVSARVVLDGDSGTFVDLRDYGSTQSLEGSASVNASVHWSRTGLQNATHTVVLSLPSNATYAVMDTLIYTIYDGDSDDSSNTDSSNTTSSNTNSSNPTSSNPSSSNTTSSNPNSFNPNSSNTTTSDPNSSKPNSFNTTNSNPDSSKPNSFNTTNSNPDSSNPNSSNTNSSNNDSSNSGTTLPIILGSVLGGVIIIGTVTGAFLVYRCRQKRKAQGPGPIWYTPMLETAPHLDSQDFSRRLVNSTTMLSVGDPETEEAPPPAYTPSMHLHDPVYSIQSR</sequence>
<accession>A0A0D0CYW1</accession>
<feature type="chain" id="PRO_5002225568" description="Mid2 domain-containing protein" evidence="3">
    <location>
        <begin position="21"/>
        <end position="361"/>
    </location>
</feature>
<gene>
    <name evidence="4" type="ORF">GYMLUDRAFT_42650</name>
</gene>
<dbReference type="Proteomes" id="UP000053593">
    <property type="component" value="Unassembled WGS sequence"/>
</dbReference>
<keyword evidence="2" id="KW-0812">Transmembrane</keyword>
<evidence type="ECO:0000256" key="2">
    <source>
        <dbReference type="SAM" id="Phobius"/>
    </source>
</evidence>
<name>A0A0D0CYW1_9AGAR</name>
<proteinExistence type="predicted"/>
<dbReference type="Gene3D" id="2.60.120.260">
    <property type="entry name" value="Galactose-binding domain-like"/>
    <property type="match status" value="1"/>
</dbReference>
<dbReference type="EMBL" id="KN834770">
    <property type="protein sequence ID" value="KIK61633.1"/>
    <property type="molecule type" value="Genomic_DNA"/>
</dbReference>
<keyword evidence="5" id="KW-1185">Reference proteome</keyword>
<keyword evidence="2" id="KW-1133">Transmembrane helix</keyword>
<dbReference type="AlphaFoldDB" id="A0A0D0CYW1"/>
<keyword evidence="3" id="KW-0732">Signal</keyword>
<evidence type="ECO:0000256" key="3">
    <source>
        <dbReference type="SAM" id="SignalP"/>
    </source>
</evidence>
<evidence type="ECO:0000256" key="1">
    <source>
        <dbReference type="SAM" id="MobiDB-lite"/>
    </source>
</evidence>
<feature type="region of interest" description="Disordered" evidence="1">
    <location>
        <begin position="332"/>
        <end position="353"/>
    </location>
</feature>
<keyword evidence="2" id="KW-0472">Membrane</keyword>
<feature type="transmembrane region" description="Helical" evidence="2">
    <location>
        <begin position="264"/>
        <end position="288"/>
    </location>
</feature>
<organism evidence="4 5">
    <name type="scientific">Collybiopsis luxurians FD-317 M1</name>
    <dbReference type="NCBI Taxonomy" id="944289"/>
    <lineage>
        <taxon>Eukaryota</taxon>
        <taxon>Fungi</taxon>
        <taxon>Dikarya</taxon>
        <taxon>Basidiomycota</taxon>
        <taxon>Agaricomycotina</taxon>
        <taxon>Agaricomycetes</taxon>
        <taxon>Agaricomycetidae</taxon>
        <taxon>Agaricales</taxon>
        <taxon>Marasmiineae</taxon>
        <taxon>Omphalotaceae</taxon>
        <taxon>Collybiopsis</taxon>
        <taxon>Collybiopsis luxurians</taxon>
    </lineage>
</organism>
<dbReference type="OrthoDB" id="3234968at2759"/>
<evidence type="ECO:0000313" key="5">
    <source>
        <dbReference type="Proteomes" id="UP000053593"/>
    </source>
</evidence>
<evidence type="ECO:0008006" key="6">
    <source>
        <dbReference type="Google" id="ProtNLM"/>
    </source>
</evidence>
<feature type="compositionally biased region" description="Low complexity" evidence="1">
    <location>
        <begin position="227"/>
        <end position="259"/>
    </location>
</feature>
<evidence type="ECO:0000313" key="4">
    <source>
        <dbReference type="EMBL" id="KIK61633.1"/>
    </source>
</evidence>
<feature type="compositionally biased region" description="Low complexity" evidence="1">
    <location>
        <begin position="164"/>
        <end position="217"/>
    </location>
</feature>
<dbReference type="HOGENOM" id="CLU_050903_0_0_1"/>